<evidence type="ECO:0000313" key="9">
    <source>
        <dbReference type="Proteomes" id="UP000189670"/>
    </source>
</evidence>
<dbReference type="GO" id="GO:0003824">
    <property type="term" value="F:catalytic activity"/>
    <property type="evidence" value="ECO:0007669"/>
    <property type="project" value="InterPro"/>
</dbReference>
<dbReference type="InterPro" id="IPR007197">
    <property type="entry name" value="rSAM"/>
</dbReference>
<evidence type="ECO:0000256" key="4">
    <source>
        <dbReference type="ARBA" id="ARBA00022723"/>
    </source>
</evidence>
<dbReference type="PANTHER" id="PTHR30352:SF5">
    <property type="entry name" value="PYRUVATE FORMATE-LYASE 1-ACTIVATING ENZYME"/>
    <property type="match status" value="1"/>
</dbReference>
<keyword evidence="3" id="KW-0949">S-adenosyl-L-methionine</keyword>
<keyword evidence="5" id="KW-0408">Iron</keyword>
<comment type="caution">
    <text evidence="8">The sequence shown here is derived from an EMBL/GenBank/DDBJ whole genome shotgun (WGS) entry which is preliminary data.</text>
</comment>
<evidence type="ECO:0000256" key="2">
    <source>
        <dbReference type="ARBA" id="ARBA00022485"/>
    </source>
</evidence>
<keyword evidence="6" id="KW-0411">Iron-sulfur</keyword>
<dbReference type="EMBL" id="ATBP01001231">
    <property type="protein sequence ID" value="ETR67754.1"/>
    <property type="molecule type" value="Genomic_DNA"/>
</dbReference>
<dbReference type="InterPro" id="IPR013785">
    <property type="entry name" value="Aldolase_TIM"/>
</dbReference>
<keyword evidence="2" id="KW-0004">4Fe-4S</keyword>
<accession>A0A1V1NYW8</accession>
<dbReference type="PROSITE" id="PS51918">
    <property type="entry name" value="RADICAL_SAM"/>
    <property type="match status" value="1"/>
</dbReference>
<evidence type="ECO:0000256" key="5">
    <source>
        <dbReference type="ARBA" id="ARBA00023004"/>
    </source>
</evidence>
<keyword evidence="4" id="KW-0479">Metal-binding</keyword>
<dbReference type="InterPro" id="IPR034457">
    <property type="entry name" value="Organic_radical-activating"/>
</dbReference>
<dbReference type="SFLD" id="SFLDS00029">
    <property type="entry name" value="Radical_SAM"/>
    <property type="match status" value="1"/>
</dbReference>
<dbReference type="SFLD" id="SFLDG01109">
    <property type="entry name" value="Uncharacterised_Radical_SAM_Su"/>
    <property type="match status" value="1"/>
</dbReference>
<evidence type="ECO:0000313" key="8">
    <source>
        <dbReference type="EMBL" id="ETR67754.1"/>
    </source>
</evidence>
<comment type="cofactor">
    <cofactor evidence="1">
        <name>[4Fe-4S] cluster</name>
        <dbReference type="ChEBI" id="CHEBI:49883"/>
    </cofactor>
</comment>
<feature type="non-terminal residue" evidence="8">
    <location>
        <position position="1"/>
    </location>
</feature>
<dbReference type="GO" id="GO:0046872">
    <property type="term" value="F:metal ion binding"/>
    <property type="evidence" value="ECO:0007669"/>
    <property type="project" value="UniProtKB-KW"/>
</dbReference>
<sequence>QIFELENYTAAACCGPSNFEILTPQNTIPMPHGSELMFLPDRSPIVFNPQTNTFETIFDNPYEPGACLFPVSVFCSPGYVLSHVSAFVVENDCVPLPLFSYGAVALDGDNFRVAAIQVDREPRQDLRRMPISKVRQGVKKLEKLMPNNRLRQHLSHCALVYACPAAKNFFIGRCEAPLPTSTSCNARCLACLSSPDNCASRCSQERMTFTPTANEIAEVALHHIKKVKNGIVSFGQGCEGDPLMASHVIEPAIQMIRQQTDQGTINLNTNASRPDLLEPLFSAGLDSIRVSINSLQPDVYLRYFRPVNYTFAHVMKSIEMALSHDKHVALNYLNCPGFTDTPQELSALEQFLHQYPIHLIQWRNLNIDPLWYYSELFDNQLEIGMGTANLLAHLRNNFPKLRFGYFNPSKENYMQDRVET</sequence>
<dbReference type="Proteomes" id="UP000189670">
    <property type="component" value="Unassembled WGS sequence"/>
</dbReference>
<feature type="domain" description="Radical SAM core" evidence="7">
    <location>
        <begin position="170"/>
        <end position="395"/>
    </location>
</feature>
<name>A0A1V1NYW8_9BACT</name>
<dbReference type="Gene3D" id="3.20.20.70">
    <property type="entry name" value="Aldolase class I"/>
    <property type="match status" value="1"/>
</dbReference>
<gene>
    <name evidence="8" type="ORF">OMM_11256</name>
</gene>
<dbReference type="Pfam" id="PF04055">
    <property type="entry name" value="Radical_SAM"/>
    <property type="match status" value="1"/>
</dbReference>
<reference evidence="9" key="1">
    <citation type="submission" date="2012-11" db="EMBL/GenBank/DDBJ databases">
        <authorList>
            <person name="Lucero-Rivera Y.E."/>
            <person name="Tovar-Ramirez D."/>
        </authorList>
    </citation>
    <scope>NUCLEOTIDE SEQUENCE [LARGE SCALE GENOMIC DNA]</scope>
    <source>
        <strain evidence="9">Araruama</strain>
    </source>
</reference>
<organism evidence="8 9">
    <name type="scientific">Candidatus Magnetoglobus multicellularis str. Araruama</name>
    <dbReference type="NCBI Taxonomy" id="890399"/>
    <lineage>
        <taxon>Bacteria</taxon>
        <taxon>Pseudomonadati</taxon>
        <taxon>Thermodesulfobacteriota</taxon>
        <taxon>Desulfobacteria</taxon>
        <taxon>Desulfobacterales</taxon>
        <taxon>Desulfobacteraceae</taxon>
        <taxon>Candidatus Magnetoglobus</taxon>
    </lineage>
</organism>
<dbReference type="AlphaFoldDB" id="A0A1V1NYW8"/>
<evidence type="ECO:0000256" key="3">
    <source>
        <dbReference type="ARBA" id="ARBA00022691"/>
    </source>
</evidence>
<evidence type="ECO:0000256" key="6">
    <source>
        <dbReference type="ARBA" id="ARBA00023014"/>
    </source>
</evidence>
<dbReference type="CDD" id="cd01335">
    <property type="entry name" value="Radical_SAM"/>
    <property type="match status" value="1"/>
</dbReference>
<dbReference type="GO" id="GO:0051539">
    <property type="term" value="F:4 iron, 4 sulfur cluster binding"/>
    <property type="evidence" value="ECO:0007669"/>
    <property type="project" value="UniProtKB-KW"/>
</dbReference>
<evidence type="ECO:0000256" key="1">
    <source>
        <dbReference type="ARBA" id="ARBA00001966"/>
    </source>
</evidence>
<protein>
    <submittedName>
        <fullName evidence="8">Radical SAM domain family protein</fullName>
    </submittedName>
</protein>
<evidence type="ECO:0000259" key="7">
    <source>
        <dbReference type="PROSITE" id="PS51918"/>
    </source>
</evidence>
<dbReference type="PANTHER" id="PTHR30352">
    <property type="entry name" value="PYRUVATE FORMATE-LYASE-ACTIVATING ENZYME"/>
    <property type="match status" value="1"/>
</dbReference>
<dbReference type="SUPFAM" id="SSF102114">
    <property type="entry name" value="Radical SAM enzymes"/>
    <property type="match status" value="1"/>
</dbReference>
<proteinExistence type="predicted"/>
<dbReference type="InterPro" id="IPR058240">
    <property type="entry name" value="rSAM_sf"/>
</dbReference>